<dbReference type="Pfam" id="PF03734">
    <property type="entry name" value="YkuD"/>
    <property type="match status" value="1"/>
</dbReference>
<evidence type="ECO:0000256" key="1">
    <source>
        <dbReference type="PROSITE-ProRule" id="PRU01373"/>
    </source>
</evidence>
<gene>
    <name evidence="3" type="ORF">PQ455_17725</name>
</gene>
<organism evidence="3 4">
    <name type="scientific">Sphingomonas naphthae</name>
    <dbReference type="NCBI Taxonomy" id="1813468"/>
    <lineage>
        <taxon>Bacteria</taxon>
        <taxon>Pseudomonadati</taxon>
        <taxon>Pseudomonadota</taxon>
        <taxon>Alphaproteobacteria</taxon>
        <taxon>Sphingomonadales</taxon>
        <taxon>Sphingomonadaceae</taxon>
        <taxon>Sphingomonas</taxon>
    </lineage>
</organism>
<evidence type="ECO:0000259" key="2">
    <source>
        <dbReference type="PROSITE" id="PS52029"/>
    </source>
</evidence>
<dbReference type="Proteomes" id="UP001220395">
    <property type="component" value="Chromosome"/>
</dbReference>
<dbReference type="RefSeq" id="WP_273691441.1">
    <property type="nucleotide sequence ID" value="NZ_CP117411.1"/>
</dbReference>
<evidence type="ECO:0000313" key="4">
    <source>
        <dbReference type="Proteomes" id="UP001220395"/>
    </source>
</evidence>
<keyword evidence="1" id="KW-0573">Peptidoglycan synthesis</keyword>
<dbReference type="CDD" id="cd16913">
    <property type="entry name" value="YkuD_like"/>
    <property type="match status" value="1"/>
</dbReference>
<comment type="pathway">
    <text evidence="1">Cell wall biogenesis; peptidoglycan biosynthesis.</text>
</comment>
<reference evidence="3 4" key="1">
    <citation type="submission" date="2023-02" db="EMBL/GenBank/DDBJ databases">
        <title>Genome sequence of Sphingomonas naphthae.</title>
        <authorList>
            <person name="Kim S."/>
            <person name="Heo J."/>
            <person name="Kwon S.-W."/>
        </authorList>
    </citation>
    <scope>NUCLEOTIDE SEQUENCE [LARGE SCALE GENOMIC DNA]</scope>
    <source>
        <strain evidence="3 4">KACC 18716</strain>
    </source>
</reference>
<protein>
    <submittedName>
        <fullName evidence="3">L,D-transpeptidase family protein</fullName>
    </submittedName>
</protein>
<feature type="active site" description="Nucleophile" evidence="1">
    <location>
        <position position="143"/>
    </location>
</feature>
<dbReference type="PANTHER" id="PTHR38589">
    <property type="entry name" value="BLR0621 PROTEIN"/>
    <property type="match status" value="1"/>
</dbReference>
<keyword evidence="1" id="KW-0961">Cell wall biogenesis/degradation</keyword>
<feature type="domain" description="L,D-TPase catalytic" evidence="2">
    <location>
        <begin position="1"/>
        <end position="167"/>
    </location>
</feature>
<accession>A0ABY7TS56</accession>
<keyword evidence="4" id="KW-1185">Reference proteome</keyword>
<dbReference type="PROSITE" id="PS52029">
    <property type="entry name" value="LD_TPASE"/>
    <property type="match status" value="1"/>
</dbReference>
<keyword evidence="1" id="KW-0133">Cell shape</keyword>
<name>A0ABY7TS56_9SPHN</name>
<dbReference type="EMBL" id="CP117411">
    <property type="protein sequence ID" value="WCT75507.1"/>
    <property type="molecule type" value="Genomic_DNA"/>
</dbReference>
<evidence type="ECO:0000313" key="3">
    <source>
        <dbReference type="EMBL" id="WCT75507.1"/>
    </source>
</evidence>
<feature type="active site" description="Proton donor/acceptor" evidence="1">
    <location>
        <position position="132"/>
    </location>
</feature>
<dbReference type="InterPro" id="IPR005490">
    <property type="entry name" value="LD_TPept_cat_dom"/>
</dbReference>
<sequence length="167" mass="18147">MVSLLVDTTAQTVTAFGATVPCAIGRGGACTAEDKREGDGRTPLGTWALRTALLKPSVTIAEAPALPWRWISPEDGWSDAPADPAYNRPVMWPHRWSAERMLRHDGLYDIVVTLAHNDTPPVPGAGSAIFLHCWRDGAPTEGCVAVERRVLADWLPRLRPGSMVEII</sequence>
<proteinExistence type="predicted"/>
<dbReference type="PANTHER" id="PTHR38589:SF1">
    <property type="entry name" value="BLR0621 PROTEIN"/>
    <property type="match status" value="1"/>
</dbReference>